<evidence type="ECO:0000313" key="14">
    <source>
        <dbReference type="Proteomes" id="UP001142393"/>
    </source>
</evidence>
<gene>
    <name evidence="13" type="ORF">DFH05DRAFT_1463831</name>
</gene>
<evidence type="ECO:0000256" key="7">
    <source>
        <dbReference type="ARBA" id="ARBA00047899"/>
    </source>
</evidence>
<evidence type="ECO:0000256" key="11">
    <source>
        <dbReference type="SAM" id="MobiDB-lite"/>
    </source>
</evidence>
<evidence type="ECO:0000256" key="10">
    <source>
        <dbReference type="RuleBase" id="RU000304"/>
    </source>
</evidence>
<feature type="region of interest" description="Disordered" evidence="11">
    <location>
        <begin position="386"/>
        <end position="407"/>
    </location>
</feature>
<accession>A0A9W8NRL5</accession>
<dbReference type="SMART" id="SM00220">
    <property type="entry name" value="S_TKc"/>
    <property type="match status" value="1"/>
</dbReference>
<feature type="region of interest" description="Disordered" evidence="11">
    <location>
        <begin position="314"/>
        <end position="346"/>
    </location>
</feature>
<sequence length="486" mass="54332">MPRHVPVTDNFPNFAGHLLDNGRFKLIEPLGSGAYGKVYRAIDLTSPCENPEYFAVKCLLRPKPGSRQEDFQLREFALHRIVSTHSNIVGFHKVLYDRTFVYVVLDLCLGGDLFAAITERKALRQNNELIKSIFIQLLDAVHHCHENGVYHRDLKPENILCSQDGRQIYLADFGLSTQSKVSEDFGCGSSYYMSPECIGKEFKHDKYSTRHSDIWSLGVILTNMIVGRNPWRYAMTTDDCFSAFLYNRDFLRSVLPISDQANLILKRIFHLNPFNRISIPDLRREILDVDSFFMSESELRRSSDVVRAAAANYAAPPADPPNDALERPKTPVVAAESVPSKDSSYAPKDSEEVYLFARPTEGLRPLRDHPHNSLLDVLAVGSSKDVTSASISEPESAGPITPESRPVDEPLVEVPELSEEVLGGGPNVLTYKVVQAAAKTDVKNVQVPRHRAPSNTAPKPPPRRVGKQLLRRAVQRLKALSESVSS</sequence>
<keyword evidence="4 9" id="KW-0547">Nucleotide-binding</keyword>
<dbReference type="EC" id="2.7.11.1" evidence="1"/>
<dbReference type="GO" id="GO:0007165">
    <property type="term" value="P:signal transduction"/>
    <property type="evidence" value="ECO:0007669"/>
    <property type="project" value="TreeGrafter"/>
</dbReference>
<feature type="binding site" evidence="9">
    <location>
        <position position="57"/>
    </location>
    <ligand>
        <name>ATP</name>
        <dbReference type="ChEBI" id="CHEBI:30616"/>
    </ligand>
</feature>
<dbReference type="PROSITE" id="PS00107">
    <property type="entry name" value="PROTEIN_KINASE_ATP"/>
    <property type="match status" value="1"/>
</dbReference>
<protein>
    <recommendedName>
        <fullName evidence="1">non-specific serine/threonine protein kinase</fullName>
        <ecNumber evidence="1">2.7.11.1</ecNumber>
    </recommendedName>
</protein>
<dbReference type="PANTHER" id="PTHR43895:SF32">
    <property type="entry name" value="SERINE_THREONINE-PROTEIN KINASE CHK1"/>
    <property type="match status" value="1"/>
</dbReference>
<dbReference type="AlphaFoldDB" id="A0A9W8NRL5"/>
<keyword evidence="3" id="KW-0808">Transferase</keyword>
<keyword evidence="6 9" id="KW-0067">ATP-binding</keyword>
<evidence type="ECO:0000256" key="5">
    <source>
        <dbReference type="ARBA" id="ARBA00022777"/>
    </source>
</evidence>
<evidence type="ECO:0000256" key="2">
    <source>
        <dbReference type="ARBA" id="ARBA00022527"/>
    </source>
</evidence>
<dbReference type="Gene3D" id="1.10.510.10">
    <property type="entry name" value="Transferase(Phosphotransferase) domain 1"/>
    <property type="match status" value="1"/>
</dbReference>
<dbReference type="GO" id="GO:0004674">
    <property type="term" value="F:protein serine/threonine kinase activity"/>
    <property type="evidence" value="ECO:0007669"/>
    <property type="project" value="UniProtKB-KW"/>
</dbReference>
<dbReference type="InterPro" id="IPR017441">
    <property type="entry name" value="Protein_kinase_ATP_BS"/>
</dbReference>
<dbReference type="PROSITE" id="PS50011">
    <property type="entry name" value="PROTEIN_KINASE_DOM"/>
    <property type="match status" value="1"/>
</dbReference>
<evidence type="ECO:0000259" key="12">
    <source>
        <dbReference type="PROSITE" id="PS50011"/>
    </source>
</evidence>
<evidence type="ECO:0000256" key="6">
    <source>
        <dbReference type="ARBA" id="ARBA00022840"/>
    </source>
</evidence>
<dbReference type="InterPro" id="IPR008271">
    <property type="entry name" value="Ser/Thr_kinase_AS"/>
</dbReference>
<dbReference type="PROSITE" id="PS00108">
    <property type="entry name" value="PROTEIN_KINASE_ST"/>
    <property type="match status" value="1"/>
</dbReference>
<reference evidence="13 14" key="1">
    <citation type="journal article" date="2023" name="Proc. Natl. Acad. Sci. U.S.A.">
        <title>A global phylogenomic analysis of the shiitake genus Lentinula.</title>
        <authorList>
            <person name="Sierra-Patev S."/>
            <person name="Min B."/>
            <person name="Naranjo-Ortiz M."/>
            <person name="Looney B."/>
            <person name="Konkel Z."/>
            <person name="Slot J.C."/>
            <person name="Sakamoto Y."/>
            <person name="Steenwyk J.L."/>
            <person name="Rokas A."/>
            <person name="Carro J."/>
            <person name="Camarero S."/>
            <person name="Ferreira P."/>
            <person name="Molpeceres G."/>
            <person name="Ruiz-Duenas F.J."/>
            <person name="Serrano A."/>
            <person name="Henrissat B."/>
            <person name="Drula E."/>
            <person name="Hughes K.W."/>
            <person name="Mata J.L."/>
            <person name="Ishikawa N.K."/>
            <person name="Vargas-Isla R."/>
            <person name="Ushijima S."/>
            <person name="Smith C.A."/>
            <person name="Donoghue J."/>
            <person name="Ahrendt S."/>
            <person name="Andreopoulos W."/>
            <person name="He G."/>
            <person name="LaButti K."/>
            <person name="Lipzen A."/>
            <person name="Ng V."/>
            <person name="Riley R."/>
            <person name="Sandor L."/>
            <person name="Barry K."/>
            <person name="Martinez A.T."/>
            <person name="Xiao Y."/>
            <person name="Gibbons J.G."/>
            <person name="Terashima K."/>
            <person name="Grigoriev I.V."/>
            <person name="Hibbett D."/>
        </authorList>
    </citation>
    <scope>NUCLEOTIDE SEQUENCE [LARGE SCALE GENOMIC DNA]</scope>
    <source>
        <strain evidence="13 14">TFB7810</strain>
    </source>
</reference>
<dbReference type="InterPro" id="IPR000719">
    <property type="entry name" value="Prot_kinase_dom"/>
</dbReference>
<feature type="domain" description="Protein kinase" evidence="12">
    <location>
        <begin position="24"/>
        <end position="293"/>
    </location>
</feature>
<dbReference type="Proteomes" id="UP001142393">
    <property type="component" value="Unassembled WGS sequence"/>
</dbReference>
<proteinExistence type="inferred from homology"/>
<dbReference type="EMBL" id="JANVFU010000018">
    <property type="protein sequence ID" value="KAJ3739474.1"/>
    <property type="molecule type" value="Genomic_DNA"/>
</dbReference>
<evidence type="ECO:0000256" key="3">
    <source>
        <dbReference type="ARBA" id="ARBA00022679"/>
    </source>
</evidence>
<evidence type="ECO:0000256" key="4">
    <source>
        <dbReference type="ARBA" id="ARBA00022741"/>
    </source>
</evidence>
<name>A0A9W8NRL5_9AGAR</name>
<dbReference type="PANTHER" id="PTHR43895">
    <property type="entry name" value="CALCIUM/CALMODULIN-DEPENDENT PROTEIN KINASE KINASE-RELATED"/>
    <property type="match status" value="1"/>
</dbReference>
<evidence type="ECO:0000256" key="1">
    <source>
        <dbReference type="ARBA" id="ARBA00012513"/>
    </source>
</evidence>
<organism evidence="13 14">
    <name type="scientific">Lentinula detonsa</name>
    <dbReference type="NCBI Taxonomy" id="2804962"/>
    <lineage>
        <taxon>Eukaryota</taxon>
        <taxon>Fungi</taxon>
        <taxon>Dikarya</taxon>
        <taxon>Basidiomycota</taxon>
        <taxon>Agaricomycotina</taxon>
        <taxon>Agaricomycetes</taxon>
        <taxon>Agaricomycetidae</taxon>
        <taxon>Agaricales</taxon>
        <taxon>Marasmiineae</taxon>
        <taxon>Omphalotaceae</taxon>
        <taxon>Lentinula</taxon>
    </lineage>
</organism>
<feature type="region of interest" description="Disordered" evidence="11">
    <location>
        <begin position="440"/>
        <end position="467"/>
    </location>
</feature>
<dbReference type="GO" id="GO:0005524">
    <property type="term" value="F:ATP binding"/>
    <property type="evidence" value="ECO:0007669"/>
    <property type="project" value="UniProtKB-UniRule"/>
</dbReference>
<comment type="catalytic activity">
    <reaction evidence="8">
        <text>L-seryl-[protein] + ATP = O-phospho-L-seryl-[protein] + ADP + H(+)</text>
        <dbReference type="Rhea" id="RHEA:17989"/>
        <dbReference type="Rhea" id="RHEA-COMP:9863"/>
        <dbReference type="Rhea" id="RHEA-COMP:11604"/>
        <dbReference type="ChEBI" id="CHEBI:15378"/>
        <dbReference type="ChEBI" id="CHEBI:29999"/>
        <dbReference type="ChEBI" id="CHEBI:30616"/>
        <dbReference type="ChEBI" id="CHEBI:83421"/>
        <dbReference type="ChEBI" id="CHEBI:456216"/>
        <dbReference type="EC" id="2.7.11.1"/>
    </reaction>
</comment>
<evidence type="ECO:0000256" key="8">
    <source>
        <dbReference type="ARBA" id="ARBA00048679"/>
    </source>
</evidence>
<evidence type="ECO:0000313" key="13">
    <source>
        <dbReference type="EMBL" id="KAJ3739474.1"/>
    </source>
</evidence>
<comment type="catalytic activity">
    <reaction evidence="7">
        <text>L-threonyl-[protein] + ATP = O-phospho-L-threonyl-[protein] + ADP + H(+)</text>
        <dbReference type="Rhea" id="RHEA:46608"/>
        <dbReference type="Rhea" id="RHEA-COMP:11060"/>
        <dbReference type="Rhea" id="RHEA-COMP:11605"/>
        <dbReference type="ChEBI" id="CHEBI:15378"/>
        <dbReference type="ChEBI" id="CHEBI:30013"/>
        <dbReference type="ChEBI" id="CHEBI:30616"/>
        <dbReference type="ChEBI" id="CHEBI:61977"/>
        <dbReference type="ChEBI" id="CHEBI:456216"/>
        <dbReference type="EC" id="2.7.11.1"/>
    </reaction>
</comment>
<evidence type="ECO:0000256" key="9">
    <source>
        <dbReference type="PROSITE-ProRule" id="PRU10141"/>
    </source>
</evidence>
<dbReference type="SUPFAM" id="SSF56112">
    <property type="entry name" value="Protein kinase-like (PK-like)"/>
    <property type="match status" value="1"/>
</dbReference>
<comment type="caution">
    <text evidence="13">The sequence shown here is derived from an EMBL/GenBank/DDBJ whole genome shotgun (WGS) entry which is preliminary data.</text>
</comment>
<comment type="similarity">
    <text evidence="10">Belongs to the protein kinase superfamily.</text>
</comment>
<keyword evidence="2 10" id="KW-0723">Serine/threonine-protein kinase</keyword>
<keyword evidence="14" id="KW-1185">Reference proteome</keyword>
<dbReference type="InterPro" id="IPR011009">
    <property type="entry name" value="Kinase-like_dom_sf"/>
</dbReference>
<keyword evidence="5 13" id="KW-0418">Kinase</keyword>
<dbReference type="Pfam" id="PF00069">
    <property type="entry name" value="Pkinase"/>
    <property type="match status" value="1"/>
</dbReference>